<organism evidence="2 3">
    <name type="scientific">Pseudolabrys taiwanensis</name>
    <dbReference type="NCBI Taxonomy" id="331696"/>
    <lineage>
        <taxon>Bacteria</taxon>
        <taxon>Pseudomonadati</taxon>
        <taxon>Pseudomonadota</taxon>
        <taxon>Alphaproteobacteria</taxon>
        <taxon>Hyphomicrobiales</taxon>
        <taxon>Xanthobacteraceae</taxon>
        <taxon>Pseudolabrys</taxon>
    </lineage>
</organism>
<evidence type="ECO:0000256" key="1">
    <source>
        <dbReference type="ARBA" id="ARBA00022729"/>
    </source>
</evidence>
<dbReference type="PANTHER" id="PTHR33376:SF15">
    <property type="entry name" value="BLL6794 PROTEIN"/>
    <property type="match status" value="1"/>
</dbReference>
<dbReference type="KEGG" id="ptaw:DW352_25170"/>
<reference evidence="2 3" key="1">
    <citation type="submission" date="2018-07" db="EMBL/GenBank/DDBJ databases">
        <authorList>
            <person name="Quirk P.G."/>
            <person name="Krulwich T.A."/>
        </authorList>
    </citation>
    <scope>NUCLEOTIDE SEQUENCE [LARGE SCALE GENOMIC DNA]</scope>
    <source>
        <strain evidence="2 3">CC-BB4</strain>
    </source>
</reference>
<dbReference type="SUPFAM" id="SSF53850">
    <property type="entry name" value="Periplasmic binding protein-like II"/>
    <property type="match status" value="1"/>
</dbReference>
<dbReference type="InterPro" id="IPR038404">
    <property type="entry name" value="TRAP_DctP_sf"/>
</dbReference>
<dbReference type="NCBIfam" id="NF037995">
    <property type="entry name" value="TRAP_S1"/>
    <property type="match status" value="1"/>
</dbReference>
<gene>
    <name evidence="2" type="ORF">DW352_25170</name>
</gene>
<dbReference type="Pfam" id="PF03480">
    <property type="entry name" value="DctP"/>
    <property type="match status" value="1"/>
</dbReference>
<dbReference type="RefSeq" id="WP_115693905.1">
    <property type="nucleotide sequence ID" value="NZ_CP031417.1"/>
</dbReference>
<sequence>MAHNLDASPVESAKRFLCRAAVSCVAVLSPTIAVGEPVQLKLSYIGSEQAQAYQAGIKPFVEAVNAEGKGLVNIVVYADGALGKSVPDQPAMLQKEIADIAWVIPGQTPYRFPDNELFEFPGLVQDFREGTLAYTHLVAADRLRGYQPFFVIGTYVTSPAFIHSSKPVPSIAALRGQKVRVNNATEAAALERLGMIPTVMPVSQVAAAIERGTVDSAVIALTGLHDYGIGRFATYHYYLVVGVAPVALLMNRKKFESLPDAAKDLIRKYSGEWTAARWIEALSAIDQRNTAALGSDPRHVLVIPSPADRDVAERSFRTLIEDWAATGTRNRDLLERLEAELSTIRSGAR</sequence>
<dbReference type="Proteomes" id="UP000254889">
    <property type="component" value="Chromosome"/>
</dbReference>
<dbReference type="AlphaFoldDB" id="A0A346A2X9"/>
<keyword evidence="3" id="KW-1185">Reference proteome</keyword>
<dbReference type="InterPro" id="IPR018389">
    <property type="entry name" value="DctP_fam"/>
</dbReference>
<evidence type="ECO:0000313" key="2">
    <source>
        <dbReference type="EMBL" id="AXK83526.1"/>
    </source>
</evidence>
<evidence type="ECO:0000313" key="3">
    <source>
        <dbReference type="Proteomes" id="UP000254889"/>
    </source>
</evidence>
<keyword evidence="1" id="KW-0732">Signal</keyword>
<proteinExistence type="predicted"/>
<dbReference type="Gene3D" id="3.40.190.170">
    <property type="entry name" value="Bacterial extracellular solute-binding protein, family 7"/>
    <property type="match status" value="1"/>
</dbReference>
<protein>
    <submittedName>
        <fullName evidence="2">C4-dicarboxylate ABC transporter substrate-binding protein</fullName>
    </submittedName>
</protein>
<name>A0A346A2X9_9HYPH</name>
<dbReference type="PANTHER" id="PTHR33376">
    <property type="match status" value="1"/>
</dbReference>
<dbReference type="EMBL" id="CP031417">
    <property type="protein sequence ID" value="AXK83526.1"/>
    <property type="molecule type" value="Genomic_DNA"/>
</dbReference>
<dbReference type="OrthoDB" id="9799287at2"/>
<dbReference type="GO" id="GO:0055085">
    <property type="term" value="P:transmembrane transport"/>
    <property type="evidence" value="ECO:0007669"/>
    <property type="project" value="InterPro"/>
</dbReference>
<accession>A0A346A2X9</accession>